<dbReference type="KEGG" id="tab:CIG75_17900"/>
<dbReference type="AlphaFoldDB" id="A0A223D6T5"/>
<dbReference type="GO" id="GO:0008270">
    <property type="term" value="F:zinc ion binding"/>
    <property type="evidence" value="ECO:0007669"/>
    <property type="project" value="UniProtKB-KW"/>
</dbReference>
<evidence type="ECO:0000256" key="3">
    <source>
        <dbReference type="ARBA" id="ARBA00022833"/>
    </source>
</evidence>
<evidence type="ECO:0000259" key="4">
    <source>
        <dbReference type="PROSITE" id="PS51266"/>
    </source>
</evidence>
<keyword evidence="2" id="KW-0863">Zinc-finger</keyword>
<evidence type="ECO:0000313" key="6">
    <source>
        <dbReference type="Proteomes" id="UP000214688"/>
    </source>
</evidence>
<dbReference type="OrthoDB" id="121064at2"/>
<dbReference type="InterPro" id="IPR052604">
    <property type="entry name" value="Mito_Tim_assembly_helper"/>
</dbReference>
<dbReference type="PANTHER" id="PTHR28082:SF1">
    <property type="entry name" value="HELPER OF TIM PROTEIN 13"/>
    <property type="match status" value="1"/>
</dbReference>
<organism evidence="5 6">
    <name type="scientific">Tumebacillus algifaecis</name>
    <dbReference type="NCBI Taxonomy" id="1214604"/>
    <lineage>
        <taxon>Bacteria</taxon>
        <taxon>Bacillati</taxon>
        <taxon>Bacillota</taxon>
        <taxon>Bacilli</taxon>
        <taxon>Bacillales</taxon>
        <taxon>Alicyclobacillaceae</taxon>
        <taxon>Tumebacillus</taxon>
    </lineage>
</organism>
<keyword evidence="1" id="KW-0479">Metal-binding</keyword>
<dbReference type="SUPFAM" id="SSF161219">
    <property type="entry name" value="CHY zinc finger-like"/>
    <property type="match status" value="1"/>
</dbReference>
<dbReference type="Proteomes" id="UP000214688">
    <property type="component" value="Chromosome"/>
</dbReference>
<protein>
    <recommendedName>
        <fullName evidence="4">CHY-type domain-containing protein</fullName>
    </recommendedName>
</protein>
<name>A0A223D6T5_9BACL</name>
<evidence type="ECO:0000256" key="2">
    <source>
        <dbReference type="ARBA" id="ARBA00022771"/>
    </source>
</evidence>
<dbReference type="InterPro" id="IPR009702">
    <property type="entry name" value="DUF1284"/>
</dbReference>
<evidence type="ECO:0000256" key="1">
    <source>
        <dbReference type="ARBA" id="ARBA00022723"/>
    </source>
</evidence>
<dbReference type="PANTHER" id="PTHR28082">
    <property type="entry name" value="ZINC FINGER PROTEIN"/>
    <property type="match status" value="1"/>
</dbReference>
<sequence length="225" mass="25171">MGYSDAYVDNMTVVYSTLLSDPQTTCKIVSGPDQLCACFPADGEYHCEDRNVAERDALILQRLGLTPGQLVTWEDILARVARSLQPDDLLEICSTCPWLEYGVCQEGVQKVVSGQTLPVVRPKVYGVDVDAETRCKHYHSPVDIIALKFGCCERYYPCYECHLEVADHQPEPWPKSRFDEPAVLCGACGHELTVHEYKNCESRCPTCGAAFNPGCQLHHSLYFES</sequence>
<dbReference type="EMBL" id="CP022657">
    <property type="protein sequence ID" value="ASS77271.1"/>
    <property type="molecule type" value="Genomic_DNA"/>
</dbReference>
<reference evidence="5 6" key="1">
    <citation type="journal article" date="2015" name="Int. J. Syst. Evol. Microbiol.">
        <title>Tumebacillus algifaecis sp. nov., isolated from decomposing algal scum.</title>
        <authorList>
            <person name="Wu Y.F."/>
            <person name="Zhang B."/>
            <person name="Xing P."/>
            <person name="Wu Q.L."/>
            <person name="Liu S.J."/>
        </authorList>
    </citation>
    <scope>NUCLEOTIDE SEQUENCE [LARGE SCALE GENOMIC DNA]</scope>
    <source>
        <strain evidence="5 6">THMBR28</strain>
    </source>
</reference>
<accession>A0A223D6T5</accession>
<dbReference type="InterPro" id="IPR008913">
    <property type="entry name" value="Znf_CHY"/>
</dbReference>
<dbReference type="Pfam" id="PF06935">
    <property type="entry name" value="DUF1284"/>
    <property type="match status" value="1"/>
</dbReference>
<keyword evidence="6" id="KW-1185">Reference proteome</keyword>
<dbReference type="PROSITE" id="PS51266">
    <property type="entry name" value="ZF_CHY"/>
    <property type="match status" value="1"/>
</dbReference>
<keyword evidence="3" id="KW-0862">Zinc</keyword>
<dbReference type="Pfam" id="PF05495">
    <property type="entry name" value="zf-CHY"/>
    <property type="match status" value="1"/>
</dbReference>
<feature type="domain" description="CHY-type" evidence="4">
    <location>
        <begin position="128"/>
        <end position="209"/>
    </location>
</feature>
<proteinExistence type="predicted"/>
<evidence type="ECO:0000313" key="5">
    <source>
        <dbReference type="EMBL" id="ASS77271.1"/>
    </source>
</evidence>
<dbReference type="InterPro" id="IPR037274">
    <property type="entry name" value="Znf_CHY_sf"/>
</dbReference>
<dbReference type="GO" id="GO:0045041">
    <property type="term" value="P:protein import into mitochondrial intermembrane space"/>
    <property type="evidence" value="ECO:0007669"/>
    <property type="project" value="TreeGrafter"/>
</dbReference>
<gene>
    <name evidence="5" type="ORF">CIG75_17900</name>
</gene>